<evidence type="ECO:0000256" key="3">
    <source>
        <dbReference type="ARBA" id="ARBA00012286"/>
    </source>
</evidence>
<dbReference type="CDD" id="cd01999">
    <property type="entry name" value="ASS"/>
    <property type="match status" value="1"/>
</dbReference>
<dbReference type="Gene3D" id="3.40.50.620">
    <property type="entry name" value="HUPs"/>
    <property type="match status" value="1"/>
</dbReference>
<dbReference type="InterPro" id="IPR048268">
    <property type="entry name" value="Arginosuc_syn_C"/>
</dbReference>
<dbReference type="Proteomes" id="UP000183758">
    <property type="component" value="Unassembled WGS sequence"/>
</dbReference>
<keyword evidence="8 9" id="KW-0067">ATP-binding</keyword>
<dbReference type="PROSITE" id="PS00564">
    <property type="entry name" value="ARGININOSUCCIN_SYN_1"/>
    <property type="match status" value="1"/>
</dbReference>
<dbReference type="FunFam" id="3.40.50.620:FF:000019">
    <property type="entry name" value="Argininosuccinate synthase"/>
    <property type="match status" value="1"/>
</dbReference>
<feature type="binding site" evidence="9">
    <location>
        <position position="135"/>
    </location>
    <ligand>
        <name>ATP</name>
        <dbReference type="ChEBI" id="CHEBI:30616"/>
    </ligand>
</feature>
<comment type="caution">
    <text evidence="9">Lacks conserved residue(s) required for the propagation of feature annotation.</text>
</comment>
<feature type="binding site" evidence="9">
    <location>
        <position position="145"/>
    </location>
    <ligand>
        <name>L-citrulline</name>
        <dbReference type="ChEBI" id="CHEBI:57743"/>
    </ligand>
</feature>
<dbReference type="GO" id="GO:0005737">
    <property type="term" value="C:cytoplasm"/>
    <property type="evidence" value="ECO:0007669"/>
    <property type="project" value="UniProtKB-SubCell"/>
</dbReference>
<organism evidence="11 12">
    <name type="scientific">Candidatus Roizmanbacteria bacterium CG2_30_33_16</name>
    <dbReference type="NCBI Taxonomy" id="1805340"/>
    <lineage>
        <taxon>Bacteria</taxon>
        <taxon>Candidatus Roizmaniibacteriota</taxon>
    </lineage>
</organism>
<keyword evidence="4 9" id="KW-0055">Arginine biosynthesis</keyword>
<dbReference type="GO" id="GO:0000050">
    <property type="term" value="P:urea cycle"/>
    <property type="evidence" value="ECO:0007669"/>
    <property type="project" value="TreeGrafter"/>
</dbReference>
<evidence type="ECO:0000256" key="4">
    <source>
        <dbReference type="ARBA" id="ARBA00022571"/>
    </source>
</evidence>
<feature type="binding site" evidence="9">
    <location>
        <position position="193"/>
    </location>
    <ligand>
        <name>L-citrulline</name>
        <dbReference type="ChEBI" id="CHEBI:57743"/>
    </ligand>
</feature>
<keyword evidence="7 9" id="KW-0547">Nucleotide-binding</keyword>
<dbReference type="InterPro" id="IPR011607">
    <property type="entry name" value="MGS-like_dom"/>
</dbReference>
<dbReference type="SUPFAM" id="SSF52335">
    <property type="entry name" value="Methylglyoxal synthase-like"/>
    <property type="match status" value="1"/>
</dbReference>
<sequence>MLKKQEYVKVSSYEGKKGEVKKVVLLYSGGLDTSVMLKWIQDEYKAEVIALTIDIGQQADDLIAIKKKAIKLGAIKAFVIDVKDEFAEQYIAKGIKANASYQGKYHLSTPIGRPLLAKIAVKIAAEEGADCIAHGCTGKGNDQVRIEGTALALNPNIKIIAPVREWSMGRDEELAYAKKHHIPVKQTVALPYSYDDNMWGVTGEGGEIENPALIPPLDKILSVCVLPESAPDKPQLIELEFVKGLPVAIDKKHMKLADLIIELNKIGAKHGVGIIHHIEDRVVGIKVRGVYEAPAAEIIITAHFNLEKYVSTRYENEFKSIVDTKWAYICYAGLWLEPLMDDLNAYINRVNQKVTGKVTLKLYKGTVEAVAVDTPNTIFEEKLATFMAVSTFNQNASPGFIELFTLQMRTAQRSEKTVLLSIGKRKNKIALVHDIKKLADLKFKIYSTYKTHKFLKTLRIESMLVNKISQPQLKPNLFDLLQQNRFDLIINIPTAKKITEKENTDGKIIRQQAIKHKAHLITNVDVAKEFINKLSRHEK</sequence>
<feature type="domain" description="MGS-like" evidence="10">
    <location>
        <begin position="408"/>
        <end position="539"/>
    </location>
</feature>
<comment type="subcellular location">
    <subcellularLocation>
        <location evidence="9">Cytoplasm</location>
    </subcellularLocation>
</comment>
<feature type="binding site" evidence="9">
    <location>
        <begin position="26"/>
        <end position="34"/>
    </location>
    <ligand>
        <name>ATP</name>
        <dbReference type="ChEBI" id="CHEBI:30616"/>
    </ligand>
</feature>
<evidence type="ECO:0000256" key="1">
    <source>
        <dbReference type="ARBA" id="ARBA00004967"/>
    </source>
</evidence>
<dbReference type="Pfam" id="PF00764">
    <property type="entry name" value="Arginosuc_synth"/>
    <property type="match status" value="1"/>
</dbReference>
<feature type="binding site" evidence="9">
    <location>
        <position position="105"/>
    </location>
    <ligand>
        <name>L-citrulline</name>
        <dbReference type="ChEBI" id="CHEBI:57743"/>
    </ligand>
</feature>
<dbReference type="GO" id="GO:0004055">
    <property type="term" value="F:argininosuccinate synthase activity"/>
    <property type="evidence" value="ECO:0007669"/>
    <property type="project" value="UniProtKB-UniRule"/>
</dbReference>
<evidence type="ECO:0000256" key="7">
    <source>
        <dbReference type="ARBA" id="ARBA00022741"/>
    </source>
</evidence>
<feature type="binding site" evidence="9">
    <location>
        <position position="137"/>
    </location>
    <ligand>
        <name>L-aspartate</name>
        <dbReference type="ChEBI" id="CHEBI:29991"/>
    </ligand>
</feature>
<evidence type="ECO:0000256" key="9">
    <source>
        <dbReference type="HAMAP-Rule" id="MF_00005"/>
    </source>
</evidence>
<dbReference type="EMBL" id="MNZM01000064">
    <property type="protein sequence ID" value="OIP84135.1"/>
    <property type="molecule type" value="Genomic_DNA"/>
</dbReference>
<reference evidence="11 12" key="1">
    <citation type="journal article" date="2016" name="Environ. Microbiol.">
        <title>Genomic resolution of a cold subsurface aquifer community provides metabolic insights for novel microbes adapted to high CO concentrations.</title>
        <authorList>
            <person name="Probst A.J."/>
            <person name="Castelle C.J."/>
            <person name="Singh A."/>
            <person name="Brown C.T."/>
            <person name="Anantharaman K."/>
            <person name="Sharon I."/>
            <person name="Hug L.A."/>
            <person name="Burstein D."/>
            <person name="Emerson J.B."/>
            <person name="Thomas B.C."/>
            <person name="Banfield J.F."/>
        </authorList>
    </citation>
    <scope>NUCLEOTIDE SEQUENCE [LARGE SCALE GENOMIC DNA]</scope>
    <source>
        <strain evidence="11">CG2_30_33_16</strain>
    </source>
</reference>
<evidence type="ECO:0000313" key="12">
    <source>
        <dbReference type="Proteomes" id="UP000183758"/>
    </source>
</evidence>
<evidence type="ECO:0000256" key="6">
    <source>
        <dbReference type="ARBA" id="ARBA00022605"/>
    </source>
</evidence>
<dbReference type="NCBIfam" id="TIGR00032">
    <property type="entry name" value="argG"/>
    <property type="match status" value="1"/>
</dbReference>
<dbReference type="InterPro" id="IPR024074">
    <property type="entry name" value="AS_cat/multimer_dom_body"/>
</dbReference>
<dbReference type="PANTHER" id="PTHR11587">
    <property type="entry name" value="ARGININOSUCCINATE SYNTHASE"/>
    <property type="match status" value="1"/>
</dbReference>
<dbReference type="HAMAP" id="MF_00005">
    <property type="entry name" value="Arg_succ_synth_type1"/>
    <property type="match status" value="1"/>
</dbReference>
<comment type="catalytic activity">
    <reaction evidence="9">
        <text>L-citrulline + L-aspartate + ATP = 2-(N(omega)-L-arginino)succinate + AMP + diphosphate + H(+)</text>
        <dbReference type="Rhea" id="RHEA:10932"/>
        <dbReference type="ChEBI" id="CHEBI:15378"/>
        <dbReference type="ChEBI" id="CHEBI:29991"/>
        <dbReference type="ChEBI" id="CHEBI:30616"/>
        <dbReference type="ChEBI" id="CHEBI:33019"/>
        <dbReference type="ChEBI" id="CHEBI:57472"/>
        <dbReference type="ChEBI" id="CHEBI:57743"/>
        <dbReference type="ChEBI" id="CHEBI:456215"/>
        <dbReference type="EC" id="6.3.4.5"/>
    </reaction>
</comment>
<dbReference type="PANTHER" id="PTHR11587:SF2">
    <property type="entry name" value="ARGININOSUCCINATE SYNTHASE"/>
    <property type="match status" value="1"/>
</dbReference>
<feature type="binding site" evidence="9">
    <location>
        <position position="141"/>
    </location>
    <ligand>
        <name>L-aspartate</name>
        <dbReference type="ChEBI" id="CHEBI:29991"/>
    </ligand>
</feature>
<keyword evidence="5 9" id="KW-0436">Ligase</keyword>
<comment type="pathway">
    <text evidence="1 9">Amino-acid biosynthesis; L-arginine biosynthesis; L-arginine from L-ornithine and carbamoyl phosphate: step 2/3.</text>
</comment>
<accession>A0A1J5HTG6</accession>
<feature type="binding site" evidence="9">
    <location>
        <position position="142"/>
    </location>
    <ligand>
        <name>L-aspartate</name>
        <dbReference type="ChEBI" id="CHEBI:29991"/>
    </ligand>
</feature>
<dbReference type="SUPFAM" id="SSF52402">
    <property type="entry name" value="Adenine nucleotide alpha hydrolases-like"/>
    <property type="match status" value="1"/>
</dbReference>
<dbReference type="GO" id="GO:0005524">
    <property type="term" value="F:ATP binding"/>
    <property type="evidence" value="ECO:0007669"/>
    <property type="project" value="UniProtKB-UniRule"/>
</dbReference>
<dbReference type="InterPro" id="IPR048267">
    <property type="entry name" value="Arginosuc_syn_N"/>
</dbReference>
<feature type="binding site" evidence="9">
    <location>
        <position position="141"/>
    </location>
    <ligand>
        <name>L-citrulline</name>
        <dbReference type="ChEBI" id="CHEBI:57743"/>
    </ligand>
</feature>
<dbReference type="InterPro" id="IPR001518">
    <property type="entry name" value="Arginosuc_synth"/>
</dbReference>
<evidence type="ECO:0000256" key="5">
    <source>
        <dbReference type="ARBA" id="ARBA00022598"/>
    </source>
</evidence>
<evidence type="ECO:0000313" key="11">
    <source>
        <dbReference type="EMBL" id="OIP84135.1"/>
    </source>
</evidence>
<dbReference type="PROSITE" id="PS51855">
    <property type="entry name" value="MGS"/>
    <property type="match status" value="1"/>
</dbReference>
<comment type="caution">
    <text evidence="11">The sequence shown here is derived from an EMBL/GenBank/DDBJ whole genome shotgun (WGS) entry which is preliminary data.</text>
</comment>
<dbReference type="AlphaFoldDB" id="A0A1J5HTG6"/>
<dbReference type="InterPro" id="IPR036914">
    <property type="entry name" value="MGS-like_dom_sf"/>
</dbReference>
<protein>
    <recommendedName>
        <fullName evidence="3 9">Argininosuccinate synthase</fullName>
        <ecNumber evidence="3 9">6.3.4.5</ecNumber>
    </recommendedName>
    <alternativeName>
        <fullName evidence="9">Citrulline--aspartate ligase</fullName>
    </alternativeName>
</protein>
<dbReference type="SMART" id="SM00851">
    <property type="entry name" value="MGS"/>
    <property type="match status" value="1"/>
</dbReference>
<comment type="similarity">
    <text evidence="9">Belongs to the argininosuccinate synthase family. Type 1 subfamily.</text>
</comment>
<dbReference type="FunFam" id="3.90.1260.10:FF:000007">
    <property type="entry name" value="Argininosuccinate synthase"/>
    <property type="match status" value="1"/>
</dbReference>
<feature type="binding site" evidence="9">
    <location>
        <position position="291"/>
    </location>
    <ligand>
        <name>L-citrulline</name>
        <dbReference type="ChEBI" id="CHEBI:57743"/>
    </ligand>
</feature>
<dbReference type="Gene3D" id="3.90.1260.10">
    <property type="entry name" value="Argininosuccinate synthetase, chain A, domain 2"/>
    <property type="match status" value="1"/>
</dbReference>
<dbReference type="InterPro" id="IPR014729">
    <property type="entry name" value="Rossmann-like_a/b/a_fold"/>
</dbReference>
<dbReference type="GO" id="GO:0000053">
    <property type="term" value="P:argininosuccinate metabolic process"/>
    <property type="evidence" value="ECO:0007669"/>
    <property type="project" value="TreeGrafter"/>
</dbReference>
<evidence type="ECO:0000259" key="10">
    <source>
        <dbReference type="PROSITE" id="PS51855"/>
    </source>
</evidence>
<evidence type="ECO:0000256" key="8">
    <source>
        <dbReference type="ARBA" id="ARBA00022840"/>
    </source>
</evidence>
<dbReference type="InterPro" id="IPR023434">
    <property type="entry name" value="Arginosuc_synth_type_1_subfam"/>
</dbReference>
<keyword evidence="6 9" id="KW-0028">Amino-acid biosynthesis</keyword>
<dbReference type="Gene3D" id="1.20.5.470">
    <property type="entry name" value="Single helix bin"/>
    <property type="match status" value="1"/>
</dbReference>
<name>A0A1J5HTG6_9BACT</name>
<gene>
    <name evidence="9" type="primary">argG</name>
    <name evidence="11" type="ORF">AUK04_02655</name>
</gene>
<dbReference type="GO" id="GO:0006526">
    <property type="term" value="P:L-arginine biosynthetic process"/>
    <property type="evidence" value="ECO:0007669"/>
    <property type="project" value="UniProtKB-UniRule"/>
</dbReference>
<dbReference type="SUPFAM" id="SSF69864">
    <property type="entry name" value="Argininosuccinate synthetase, C-terminal domain"/>
    <property type="match status" value="1"/>
</dbReference>
<dbReference type="Pfam" id="PF20979">
    <property type="entry name" value="Arginosuc_syn_C"/>
    <property type="match status" value="1"/>
</dbReference>
<dbReference type="UniPathway" id="UPA00068">
    <property type="reaction ID" value="UER00113"/>
</dbReference>
<dbReference type="NCBIfam" id="NF001770">
    <property type="entry name" value="PRK00509.1"/>
    <property type="match status" value="1"/>
</dbReference>
<dbReference type="Gene3D" id="3.40.50.1380">
    <property type="entry name" value="Methylglyoxal synthase-like domain"/>
    <property type="match status" value="1"/>
</dbReference>
<comment type="subunit">
    <text evidence="2 9">Homotetramer.</text>
</comment>
<evidence type="ECO:0000256" key="2">
    <source>
        <dbReference type="ARBA" id="ARBA00011881"/>
    </source>
</evidence>
<keyword evidence="9" id="KW-0963">Cytoplasm</keyword>
<dbReference type="EC" id="6.3.4.5" evidence="3 9"/>
<proteinExistence type="inferred from homology"/>
<dbReference type="Pfam" id="PF02142">
    <property type="entry name" value="MGS"/>
    <property type="match status" value="1"/>
</dbReference>
<feature type="binding site" evidence="9">
    <location>
        <position position="279"/>
    </location>
    <ligand>
        <name>L-citrulline</name>
        <dbReference type="ChEBI" id="CHEBI:57743"/>
    </ligand>
</feature>
<dbReference type="InterPro" id="IPR018223">
    <property type="entry name" value="Arginosuc_synth_CS"/>
</dbReference>